<evidence type="ECO:0000256" key="1">
    <source>
        <dbReference type="SAM" id="MobiDB-lite"/>
    </source>
</evidence>
<feature type="compositionally biased region" description="Polar residues" evidence="1">
    <location>
        <begin position="52"/>
        <end position="67"/>
    </location>
</feature>
<sequence>MASPPSTPQRIPRAQRPYPNVDLEEENLDPDIFAQSPLLLTPHRNPRYPRVNPSSFNTSPSKSTPDTTRIRPLDINLINDFFPPKRTVKIFKDVHDPYTDSLTARYRSPAQQFAINTYASIVRALELEDHTARQILPSCAPPDHLVPGPPETLAARKAGWAEAVLRRTHEGLEEEAAAVWRARALKAVRRVVLERWRDGLAVPAWLVPAEGSRVEYDGSNDDERTKWELSIASALLVRLFGFGVMVTPADGSVPFIMPQALVVGARRTQAVEAPRVLPQALVVGTRTRQEFEAASTGQRAEARVGRAGAEEIMVGRIDGRAYAVGSTVGWRRCR</sequence>
<protein>
    <submittedName>
        <fullName evidence="2">Uncharacterized protein</fullName>
    </submittedName>
</protein>
<evidence type="ECO:0000313" key="3">
    <source>
        <dbReference type="Proteomes" id="UP000038010"/>
    </source>
</evidence>
<organism evidence="2 3">
    <name type="scientific">Cyphellophora attinorum</name>
    <dbReference type="NCBI Taxonomy" id="1664694"/>
    <lineage>
        <taxon>Eukaryota</taxon>
        <taxon>Fungi</taxon>
        <taxon>Dikarya</taxon>
        <taxon>Ascomycota</taxon>
        <taxon>Pezizomycotina</taxon>
        <taxon>Eurotiomycetes</taxon>
        <taxon>Chaetothyriomycetidae</taxon>
        <taxon>Chaetothyriales</taxon>
        <taxon>Cyphellophoraceae</taxon>
        <taxon>Cyphellophora</taxon>
    </lineage>
</organism>
<dbReference type="AlphaFoldDB" id="A0A0N1H6F6"/>
<gene>
    <name evidence="2" type="ORF">AB675_5979</name>
</gene>
<comment type="caution">
    <text evidence="2">The sequence shown here is derived from an EMBL/GenBank/DDBJ whole genome shotgun (WGS) entry which is preliminary data.</text>
</comment>
<reference evidence="2 3" key="1">
    <citation type="submission" date="2015-06" db="EMBL/GenBank/DDBJ databases">
        <title>Draft genome of the ant-associated black yeast Phialophora attae CBS 131958.</title>
        <authorList>
            <person name="Moreno L.F."/>
            <person name="Stielow B.J."/>
            <person name="de Hoog S."/>
            <person name="Vicente V.A."/>
            <person name="Weiss V.A."/>
            <person name="de Vries M."/>
            <person name="Cruz L.M."/>
            <person name="Souza E.M."/>
        </authorList>
    </citation>
    <scope>NUCLEOTIDE SEQUENCE [LARGE SCALE GENOMIC DNA]</scope>
    <source>
        <strain evidence="2 3">CBS 131958</strain>
    </source>
</reference>
<name>A0A0N1H6F6_9EURO</name>
<accession>A0A0N1H6F6</accession>
<dbReference type="EMBL" id="LFJN01000027">
    <property type="protein sequence ID" value="KPI36917.1"/>
    <property type="molecule type" value="Genomic_DNA"/>
</dbReference>
<dbReference type="VEuPathDB" id="FungiDB:AB675_5979"/>
<proteinExistence type="predicted"/>
<evidence type="ECO:0000313" key="2">
    <source>
        <dbReference type="EMBL" id="KPI36917.1"/>
    </source>
</evidence>
<dbReference type="Proteomes" id="UP000038010">
    <property type="component" value="Unassembled WGS sequence"/>
</dbReference>
<keyword evidence="3" id="KW-1185">Reference proteome</keyword>
<feature type="region of interest" description="Disordered" evidence="1">
    <location>
        <begin position="1"/>
        <end position="27"/>
    </location>
</feature>
<feature type="region of interest" description="Disordered" evidence="1">
    <location>
        <begin position="40"/>
        <end position="69"/>
    </location>
</feature>
<dbReference type="RefSeq" id="XP_017996880.1">
    <property type="nucleotide sequence ID" value="XM_018146233.1"/>
</dbReference>
<dbReference type="GeneID" id="28738113"/>